<evidence type="ECO:0000259" key="1">
    <source>
        <dbReference type="Pfam" id="PF12702"/>
    </source>
</evidence>
<keyword evidence="3" id="KW-1185">Reference proteome</keyword>
<accession>A0ABT3IUW2</accession>
<dbReference type="RefSeq" id="WP_264734579.1">
    <property type="nucleotide sequence ID" value="NZ_JAPDNR010000001.1"/>
</dbReference>
<protein>
    <submittedName>
        <fullName evidence="2">Lipocalin family protein</fullName>
    </submittedName>
</protein>
<dbReference type="EMBL" id="JAPDNS010000002">
    <property type="protein sequence ID" value="MCW3487774.1"/>
    <property type="molecule type" value="Genomic_DNA"/>
</dbReference>
<dbReference type="Pfam" id="PF12702">
    <property type="entry name" value="Lipocalin_3"/>
    <property type="match status" value="1"/>
</dbReference>
<organism evidence="2 3">
    <name type="scientific">Chitinophaga nivalis</name>
    <dbReference type="NCBI Taxonomy" id="2991709"/>
    <lineage>
        <taxon>Bacteria</taxon>
        <taxon>Pseudomonadati</taxon>
        <taxon>Bacteroidota</taxon>
        <taxon>Chitinophagia</taxon>
        <taxon>Chitinophagales</taxon>
        <taxon>Chitinophagaceae</taxon>
        <taxon>Chitinophaga</taxon>
    </lineage>
</organism>
<dbReference type="Proteomes" id="UP001207742">
    <property type="component" value="Unassembled WGS sequence"/>
</dbReference>
<dbReference type="PROSITE" id="PS51257">
    <property type="entry name" value="PROKAR_LIPOPROTEIN"/>
    <property type="match status" value="1"/>
</dbReference>
<dbReference type="Gene3D" id="2.40.128.280">
    <property type="match status" value="1"/>
</dbReference>
<evidence type="ECO:0000313" key="3">
    <source>
        <dbReference type="Proteomes" id="UP001207742"/>
    </source>
</evidence>
<reference evidence="2 3" key="1">
    <citation type="submission" date="2022-10" db="EMBL/GenBank/DDBJ databases">
        <title>Chitinophaga nivalis PC15 sp. nov., isolated from Pyeongchang county, South Korea.</title>
        <authorList>
            <person name="Trinh H.N."/>
        </authorList>
    </citation>
    <scope>NUCLEOTIDE SEQUENCE [LARGE SCALE GENOMIC DNA]</scope>
    <source>
        <strain evidence="2 3">PC14</strain>
    </source>
</reference>
<gene>
    <name evidence="2" type="ORF">OL497_28030</name>
</gene>
<dbReference type="InterPro" id="IPR024311">
    <property type="entry name" value="Lipocalin-like"/>
</dbReference>
<proteinExistence type="predicted"/>
<sequence>MKGFIFPCLLVVMSACGDRVNKDHKVPEEDMLHDSSLIVVADSSRIGITDSVAVVADTVHVDAARLIGKWIQPVAGLEKEMQGFQLRKNGTARSINMYTLIYEKWQVTHDTLLLWNHSEGVKDTSAMIDTIIIKELSDTSLVLFPVKAAEGYTERYRRSF</sequence>
<name>A0ABT3IUW2_9BACT</name>
<evidence type="ECO:0000313" key="2">
    <source>
        <dbReference type="EMBL" id="MCW3487774.1"/>
    </source>
</evidence>
<feature type="domain" description="Lipocalin-like" evidence="1">
    <location>
        <begin position="64"/>
        <end position="158"/>
    </location>
</feature>
<comment type="caution">
    <text evidence="2">The sequence shown here is derived from an EMBL/GenBank/DDBJ whole genome shotgun (WGS) entry which is preliminary data.</text>
</comment>